<gene>
    <name evidence="2" type="ORF">PSTT_15665</name>
</gene>
<reference evidence="2" key="1">
    <citation type="submission" date="2017-12" db="EMBL/GenBank/DDBJ databases">
        <title>Gene loss provides genomic basis for host adaptation in cereal stripe rust fungi.</title>
        <authorList>
            <person name="Xia C."/>
        </authorList>
    </citation>
    <scope>NUCLEOTIDE SEQUENCE [LARGE SCALE GENOMIC DNA]</scope>
    <source>
        <strain evidence="2">93-210</strain>
    </source>
</reference>
<name>A0A2S4UGQ3_9BASI</name>
<organism evidence="2 3">
    <name type="scientific">Puccinia striiformis</name>
    <dbReference type="NCBI Taxonomy" id="27350"/>
    <lineage>
        <taxon>Eukaryota</taxon>
        <taxon>Fungi</taxon>
        <taxon>Dikarya</taxon>
        <taxon>Basidiomycota</taxon>
        <taxon>Pucciniomycotina</taxon>
        <taxon>Pucciniomycetes</taxon>
        <taxon>Pucciniales</taxon>
        <taxon>Pucciniaceae</taxon>
        <taxon>Puccinia</taxon>
    </lineage>
</organism>
<feature type="compositionally biased region" description="Acidic residues" evidence="1">
    <location>
        <begin position="215"/>
        <end position="229"/>
    </location>
</feature>
<proteinExistence type="predicted"/>
<evidence type="ECO:0000313" key="2">
    <source>
        <dbReference type="EMBL" id="POV96417.1"/>
    </source>
</evidence>
<dbReference type="VEuPathDB" id="FungiDB:PSTT_15665"/>
<dbReference type="Proteomes" id="UP000239156">
    <property type="component" value="Unassembled WGS sequence"/>
</dbReference>
<accession>A0A2S4UGQ3</accession>
<feature type="compositionally biased region" description="Acidic residues" evidence="1">
    <location>
        <begin position="240"/>
        <end position="260"/>
    </location>
</feature>
<comment type="caution">
    <text evidence="2">The sequence shown here is derived from an EMBL/GenBank/DDBJ whole genome shotgun (WGS) entry which is preliminary data.</text>
</comment>
<feature type="compositionally biased region" description="Acidic residues" evidence="1">
    <location>
        <begin position="268"/>
        <end position="293"/>
    </location>
</feature>
<evidence type="ECO:0000256" key="1">
    <source>
        <dbReference type="SAM" id="MobiDB-lite"/>
    </source>
</evidence>
<dbReference type="VEuPathDB" id="FungiDB:PSHT_01828"/>
<feature type="compositionally biased region" description="Polar residues" evidence="1">
    <location>
        <begin position="140"/>
        <end position="156"/>
    </location>
</feature>
<evidence type="ECO:0000313" key="3">
    <source>
        <dbReference type="Proteomes" id="UP000239156"/>
    </source>
</evidence>
<sequence length="293" mass="31638">MLCDLIPTGPLSQPNTTESQKKSAIASWAIMVLVALCHEPNAGKEPSDVVTSARSFVLSGLARAIQDAIISEEPVDTRYGRFKPQRGSDSIAKIMLEKNYAALLSNALADVDLNFPSVQRLSNSILRPLEHLTKAVTKISRASTNRKTGNNTTGPASTIEVESVPPTKSSVEDEEMMPTEEDAPDLYRNSALGLYEGELEPGNRDNSPSTSEEQDHFDDDDADMDDLDDGAMLGGSDLSDASDEDGDITIDMGEPDSDTSDGDHEGKDDDDDDDDDDPDDDDDEDDDDGTMTM</sequence>
<protein>
    <submittedName>
        <fullName evidence="2">Uncharacterized protein</fullName>
    </submittedName>
</protein>
<keyword evidence="3" id="KW-1185">Reference proteome</keyword>
<feature type="compositionally biased region" description="Acidic residues" evidence="1">
    <location>
        <begin position="172"/>
        <end position="184"/>
    </location>
</feature>
<feature type="compositionally biased region" description="Low complexity" evidence="1">
    <location>
        <begin position="230"/>
        <end position="239"/>
    </location>
</feature>
<dbReference type="AlphaFoldDB" id="A0A2S4UGQ3"/>
<dbReference type="EMBL" id="PKSL01000298">
    <property type="protein sequence ID" value="POV96417.1"/>
    <property type="molecule type" value="Genomic_DNA"/>
</dbReference>
<feature type="region of interest" description="Disordered" evidence="1">
    <location>
        <begin position="140"/>
        <end position="293"/>
    </location>
</feature>